<protein>
    <submittedName>
        <fullName evidence="2">Uncharacterized protein</fullName>
    </submittedName>
</protein>
<sequence>MIARSRTTHAAGTALTAHGTATLVADPLPQRASRMADRGFAPGVPHAVLVPLLEVVSGTLLPRTGLVGAAAAAAATALGAVRVGADIEDRTVTTGTAAAAGLTVAGLSAGVRATRGRSRAGLLAVIATVVVFELVRRRRVLRTR</sequence>
<dbReference type="EMBL" id="JAAOYO010000001">
    <property type="protein sequence ID" value="NII39793.1"/>
    <property type="molecule type" value="Genomic_DNA"/>
</dbReference>
<dbReference type="Proteomes" id="UP001318300">
    <property type="component" value="Unassembled WGS sequence"/>
</dbReference>
<feature type="transmembrane region" description="Helical" evidence="1">
    <location>
        <begin position="92"/>
        <end position="111"/>
    </location>
</feature>
<comment type="caution">
    <text evidence="2">The sequence shown here is derived from an EMBL/GenBank/DDBJ whole genome shotgun (WGS) entry which is preliminary data.</text>
</comment>
<name>A0ABX0T6I4_9MICO</name>
<keyword evidence="1" id="KW-0472">Membrane</keyword>
<evidence type="ECO:0000313" key="3">
    <source>
        <dbReference type="Proteomes" id="UP001318300"/>
    </source>
</evidence>
<feature type="transmembrane region" description="Helical" evidence="1">
    <location>
        <begin position="66"/>
        <end position="85"/>
    </location>
</feature>
<gene>
    <name evidence="2" type="ORF">E9228_000412</name>
</gene>
<accession>A0ABX0T6I4</accession>
<keyword evidence="1" id="KW-1133">Transmembrane helix</keyword>
<evidence type="ECO:0000313" key="2">
    <source>
        <dbReference type="EMBL" id="NII39793.1"/>
    </source>
</evidence>
<evidence type="ECO:0000256" key="1">
    <source>
        <dbReference type="SAM" id="Phobius"/>
    </source>
</evidence>
<keyword evidence="3" id="KW-1185">Reference proteome</keyword>
<reference evidence="2 3" key="1">
    <citation type="submission" date="2020-03" db="EMBL/GenBank/DDBJ databases">
        <title>Above-ground endophytic microbial communities from plants in different locations in the United States.</title>
        <authorList>
            <person name="Frank C."/>
        </authorList>
    </citation>
    <scope>NUCLEOTIDE SEQUENCE [LARGE SCALE GENOMIC DNA]</scope>
    <source>
        <strain evidence="2 3">WW7</strain>
    </source>
</reference>
<proteinExistence type="predicted"/>
<feature type="transmembrane region" description="Helical" evidence="1">
    <location>
        <begin position="117"/>
        <end position="135"/>
    </location>
</feature>
<organism evidence="2 3">
    <name type="scientific">Curtobacterium salicis</name>
    <dbReference type="NCBI Taxonomy" id="1779862"/>
    <lineage>
        <taxon>Bacteria</taxon>
        <taxon>Bacillati</taxon>
        <taxon>Actinomycetota</taxon>
        <taxon>Actinomycetes</taxon>
        <taxon>Micrococcales</taxon>
        <taxon>Microbacteriaceae</taxon>
        <taxon>Curtobacterium</taxon>
    </lineage>
</organism>
<keyword evidence="1" id="KW-0812">Transmembrane</keyword>
<dbReference type="RefSeq" id="WP_166778940.1">
    <property type="nucleotide sequence ID" value="NZ_JAAOYO010000001.1"/>
</dbReference>